<dbReference type="InterPro" id="IPR001680">
    <property type="entry name" value="WD40_rpt"/>
</dbReference>
<evidence type="ECO:0000256" key="9">
    <source>
        <dbReference type="ARBA" id="ARBA00024190"/>
    </source>
</evidence>
<dbReference type="STRING" id="61819.ENSACIP00000003280"/>
<evidence type="ECO:0000256" key="8">
    <source>
        <dbReference type="ARBA" id="ARBA00023273"/>
    </source>
</evidence>
<protein>
    <recommendedName>
        <fullName evidence="10">Dynein axonemal intermediate chain 4</fullName>
    </recommendedName>
    <alternativeName>
        <fullName evidence="11">WD repeat-containing protein 78</fullName>
    </alternativeName>
</protein>
<dbReference type="InterPro" id="IPR015943">
    <property type="entry name" value="WD40/YVTN_repeat-like_dom_sf"/>
</dbReference>
<dbReference type="Pfam" id="PF00400">
    <property type="entry name" value="WD40"/>
    <property type="match status" value="2"/>
</dbReference>
<evidence type="ECO:0000256" key="1">
    <source>
        <dbReference type="ARBA" id="ARBA00004611"/>
    </source>
</evidence>
<evidence type="ECO:0000256" key="7">
    <source>
        <dbReference type="ARBA" id="ARBA00023212"/>
    </source>
</evidence>
<dbReference type="AlphaFoldDB" id="A0A3Q0R1H1"/>
<keyword evidence="8" id="KW-0966">Cell projection</keyword>
<keyword evidence="3 12" id="KW-0853">WD repeat</keyword>
<dbReference type="GO" id="GO:0003341">
    <property type="term" value="P:cilium movement"/>
    <property type="evidence" value="ECO:0007669"/>
    <property type="project" value="Ensembl"/>
</dbReference>
<evidence type="ECO:0000256" key="12">
    <source>
        <dbReference type="PROSITE-ProRule" id="PRU00221"/>
    </source>
</evidence>
<evidence type="ECO:0000313" key="13">
    <source>
        <dbReference type="Ensembl" id="ENSACIP00000003280.1"/>
    </source>
</evidence>
<accession>A0A3Q0R1H1</accession>
<dbReference type="Proteomes" id="UP000261340">
    <property type="component" value="Unplaced"/>
</dbReference>
<evidence type="ECO:0000256" key="6">
    <source>
        <dbReference type="ARBA" id="ARBA00023069"/>
    </source>
</evidence>
<sequence length="591" mass="65693">KDTATEQVTEDMLKEVVDIFISETDTFSLLDIPGTCVSVDADDADAIIARNSQYEEVCRNRAGHGKDVDRSVQTLNGATKNKQVQSNSLIMVDAGKSVMLMMIFINVLNTMTGNIPNHRTAITSFLAALFKYPAERQTFVSGSLKEVEVDGNSLNTELEWELIVLSEKFQHCLLAMEKSILRNNSQPQLAAYRQLAVLEEPGCPVKPDLVEPRKGGTESSQSPALECLWVFSCELSRGRSVSCMAWNRKNPDLLAVGYGGFDFGNQTPGLVCCWSIKNLKWPERVIHCDSTVTSLDFSASSPSQLAVGTRDGSITIYSVHSQDNRSQIVSSRESPSRHMGPVWQLRWMQQELSSSGEEKEEALLSVGADGRISKWFFFKHGFDCTDVMKLKRIQNTKKAGRNKTETMTGSVLTALTPGLCFDFHPTDSSIYLTGTWEGLIHKCSFSNTQQFVETYSKHFCPVNCVAWSPFNPDVFLSCSSDWTIQLWKQDHSKPLLGFTSAQKAVCDVKWSPKWATVFGAVNEEQLEIWDLNLSILDPVIVQPAAPGVRMTSLLFSSQTDCVVVGDSVGEVAVYQLKNFSVAERSQVNFSW</sequence>
<dbReference type="PANTHER" id="PTHR12442:SF12">
    <property type="entry name" value="DYNEIN AXONEMAL INTERMEDIATE CHAIN 4"/>
    <property type="match status" value="1"/>
</dbReference>
<evidence type="ECO:0000256" key="3">
    <source>
        <dbReference type="ARBA" id="ARBA00022574"/>
    </source>
</evidence>
<keyword evidence="5" id="KW-0282">Flagellum</keyword>
<dbReference type="GO" id="GO:0005858">
    <property type="term" value="C:axonemal dynein complex"/>
    <property type="evidence" value="ECO:0007669"/>
    <property type="project" value="TreeGrafter"/>
</dbReference>
<dbReference type="GeneTree" id="ENSGT00940000156209"/>
<reference evidence="13" key="2">
    <citation type="submission" date="2025-09" db="UniProtKB">
        <authorList>
            <consortium name="Ensembl"/>
        </authorList>
    </citation>
    <scope>IDENTIFICATION</scope>
</reference>
<keyword evidence="4" id="KW-0677">Repeat</keyword>
<dbReference type="PROSITE" id="PS50082">
    <property type="entry name" value="WD_REPEATS_2"/>
    <property type="match status" value="1"/>
</dbReference>
<evidence type="ECO:0000313" key="14">
    <source>
        <dbReference type="Proteomes" id="UP000261340"/>
    </source>
</evidence>
<dbReference type="SMART" id="SM00320">
    <property type="entry name" value="WD40"/>
    <property type="match status" value="6"/>
</dbReference>
<proteinExistence type="predicted"/>
<dbReference type="InterPro" id="IPR036322">
    <property type="entry name" value="WD40_repeat_dom_sf"/>
</dbReference>
<evidence type="ECO:0000256" key="5">
    <source>
        <dbReference type="ARBA" id="ARBA00022846"/>
    </source>
</evidence>
<keyword evidence="7" id="KW-0206">Cytoskeleton</keyword>
<reference evidence="13" key="1">
    <citation type="submission" date="2025-08" db="UniProtKB">
        <authorList>
            <consortium name="Ensembl"/>
        </authorList>
    </citation>
    <scope>IDENTIFICATION</scope>
</reference>
<dbReference type="PANTHER" id="PTHR12442">
    <property type="entry name" value="DYNEIN INTERMEDIATE CHAIN"/>
    <property type="match status" value="1"/>
</dbReference>
<dbReference type="SUPFAM" id="SSF50978">
    <property type="entry name" value="WD40 repeat-like"/>
    <property type="match status" value="1"/>
</dbReference>
<evidence type="ECO:0000256" key="2">
    <source>
        <dbReference type="ARBA" id="ARBA00022490"/>
    </source>
</evidence>
<evidence type="ECO:0000256" key="4">
    <source>
        <dbReference type="ARBA" id="ARBA00022737"/>
    </source>
</evidence>
<evidence type="ECO:0000256" key="10">
    <source>
        <dbReference type="ARBA" id="ARBA00040002"/>
    </source>
</evidence>
<dbReference type="FunFam" id="2.130.10.10:FF:001248">
    <property type="entry name" value="WD repeat domain 78"/>
    <property type="match status" value="1"/>
</dbReference>
<dbReference type="InterPro" id="IPR050687">
    <property type="entry name" value="Dynein_IC"/>
</dbReference>
<organism evidence="13 14">
    <name type="scientific">Amphilophus citrinellus</name>
    <name type="common">Midas cichlid</name>
    <name type="synonym">Cichlasoma citrinellum</name>
    <dbReference type="NCBI Taxonomy" id="61819"/>
    <lineage>
        <taxon>Eukaryota</taxon>
        <taxon>Metazoa</taxon>
        <taxon>Chordata</taxon>
        <taxon>Craniata</taxon>
        <taxon>Vertebrata</taxon>
        <taxon>Euteleostomi</taxon>
        <taxon>Actinopterygii</taxon>
        <taxon>Neopterygii</taxon>
        <taxon>Teleostei</taxon>
        <taxon>Neoteleostei</taxon>
        <taxon>Acanthomorphata</taxon>
        <taxon>Ovalentaria</taxon>
        <taxon>Cichlomorphae</taxon>
        <taxon>Cichliformes</taxon>
        <taxon>Cichlidae</taxon>
        <taxon>New World cichlids</taxon>
        <taxon>Cichlasomatinae</taxon>
        <taxon>Heroini</taxon>
        <taxon>Amphilophus</taxon>
    </lineage>
</organism>
<keyword evidence="2" id="KW-0963">Cytoplasm</keyword>
<dbReference type="GO" id="GO:0045503">
    <property type="term" value="F:dynein light chain binding"/>
    <property type="evidence" value="ECO:0007669"/>
    <property type="project" value="TreeGrafter"/>
</dbReference>
<feature type="repeat" description="WD" evidence="12">
    <location>
        <begin position="455"/>
        <end position="488"/>
    </location>
</feature>
<comment type="subcellular location">
    <subcellularLocation>
        <location evidence="1">Cytoplasm</location>
        <location evidence="1">Cytoskeleton</location>
        <location evidence="1">Flagellum axoneme</location>
    </subcellularLocation>
    <subcellularLocation>
        <location evidence="9">Dynein axonemal particle</location>
    </subcellularLocation>
</comment>
<name>A0A3Q0R1H1_AMPCI</name>
<evidence type="ECO:0000256" key="11">
    <source>
        <dbReference type="ARBA" id="ARBA00041557"/>
    </source>
</evidence>
<dbReference type="GO" id="GO:0120293">
    <property type="term" value="C:dynein axonemal particle"/>
    <property type="evidence" value="ECO:0007669"/>
    <property type="project" value="UniProtKB-SubCell"/>
</dbReference>
<dbReference type="Gene3D" id="2.130.10.10">
    <property type="entry name" value="YVTN repeat-like/Quinoprotein amine dehydrogenase"/>
    <property type="match status" value="1"/>
</dbReference>
<dbReference type="Ensembl" id="ENSACIT00000003392.1">
    <property type="protein sequence ID" value="ENSACIP00000003280.1"/>
    <property type="gene ID" value="ENSACIG00000002500.1"/>
</dbReference>
<dbReference type="GO" id="GO:0045504">
    <property type="term" value="F:dynein heavy chain binding"/>
    <property type="evidence" value="ECO:0007669"/>
    <property type="project" value="TreeGrafter"/>
</dbReference>
<keyword evidence="14" id="KW-1185">Reference proteome</keyword>
<dbReference type="OMA" id="MEVTTYR"/>
<keyword evidence="6" id="KW-0969">Cilium</keyword>